<feature type="compositionally biased region" description="Polar residues" evidence="1">
    <location>
        <begin position="143"/>
        <end position="158"/>
    </location>
</feature>
<dbReference type="EMBL" id="CAJNOR010005303">
    <property type="protein sequence ID" value="CAF1556053.1"/>
    <property type="molecule type" value="Genomic_DNA"/>
</dbReference>
<sequence>MSSKTSTKPLSIKTTDNTQAGYDFALSPTEPGKFDFYRVHVSNQINQDNSMFADQYEVPHTTDEIPKRWLPFAQMKRLADQPKTASSSALNSETSTDSGKASITNKPIQTVASFSSLSDAVKNAMNKGHLSTTNQLRRPGSGATLSSKELNHLSPQSM</sequence>
<feature type="region of interest" description="Disordered" evidence="1">
    <location>
        <begin position="1"/>
        <end position="24"/>
    </location>
</feature>
<comment type="caution">
    <text evidence="2">The sequence shown here is derived from an EMBL/GenBank/DDBJ whole genome shotgun (WGS) entry which is preliminary data.</text>
</comment>
<evidence type="ECO:0000256" key="1">
    <source>
        <dbReference type="SAM" id="MobiDB-lite"/>
    </source>
</evidence>
<feature type="compositionally biased region" description="Polar residues" evidence="1">
    <location>
        <begin position="83"/>
        <end position="106"/>
    </location>
</feature>
<protein>
    <submittedName>
        <fullName evidence="2">Uncharacterized protein</fullName>
    </submittedName>
</protein>
<feature type="region of interest" description="Disordered" evidence="1">
    <location>
        <begin position="128"/>
        <end position="158"/>
    </location>
</feature>
<reference evidence="2" key="1">
    <citation type="submission" date="2021-02" db="EMBL/GenBank/DDBJ databases">
        <authorList>
            <person name="Nowell W R."/>
        </authorList>
    </citation>
    <scope>NUCLEOTIDE SEQUENCE</scope>
</reference>
<dbReference type="Proteomes" id="UP000663828">
    <property type="component" value="Unassembled WGS sequence"/>
</dbReference>
<proteinExistence type="predicted"/>
<name>A0A815XD59_ADIRI</name>
<evidence type="ECO:0000313" key="3">
    <source>
        <dbReference type="Proteomes" id="UP000663828"/>
    </source>
</evidence>
<dbReference type="AlphaFoldDB" id="A0A815XD59"/>
<evidence type="ECO:0000313" key="2">
    <source>
        <dbReference type="EMBL" id="CAF1556053.1"/>
    </source>
</evidence>
<gene>
    <name evidence="2" type="ORF">XAT740_LOCUS43258</name>
</gene>
<feature type="region of interest" description="Disordered" evidence="1">
    <location>
        <begin position="76"/>
        <end position="106"/>
    </location>
</feature>
<feature type="compositionally biased region" description="Polar residues" evidence="1">
    <location>
        <begin position="1"/>
        <end position="20"/>
    </location>
</feature>
<keyword evidence="3" id="KW-1185">Reference proteome</keyword>
<organism evidence="2 3">
    <name type="scientific">Adineta ricciae</name>
    <name type="common">Rotifer</name>
    <dbReference type="NCBI Taxonomy" id="249248"/>
    <lineage>
        <taxon>Eukaryota</taxon>
        <taxon>Metazoa</taxon>
        <taxon>Spiralia</taxon>
        <taxon>Gnathifera</taxon>
        <taxon>Rotifera</taxon>
        <taxon>Eurotatoria</taxon>
        <taxon>Bdelloidea</taxon>
        <taxon>Adinetida</taxon>
        <taxon>Adinetidae</taxon>
        <taxon>Adineta</taxon>
    </lineage>
</organism>
<accession>A0A815XD59</accession>